<feature type="transmembrane region" description="Helical" evidence="11">
    <location>
        <begin position="83"/>
        <end position="104"/>
    </location>
</feature>
<evidence type="ECO:0000256" key="3">
    <source>
        <dbReference type="ARBA" id="ARBA00022670"/>
    </source>
</evidence>
<evidence type="ECO:0000256" key="5">
    <source>
        <dbReference type="ARBA" id="ARBA00022723"/>
    </source>
</evidence>
<feature type="transmembrane region" description="Helical" evidence="11">
    <location>
        <begin position="513"/>
        <end position="540"/>
    </location>
</feature>
<evidence type="ECO:0000256" key="4">
    <source>
        <dbReference type="ARBA" id="ARBA00022692"/>
    </source>
</evidence>
<feature type="transmembrane region" description="Helical" evidence="11">
    <location>
        <begin position="12"/>
        <end position="32"/>
    </location>
</feature>
<feature type="transmembrane region" description="Helical" evidence="11">
    <location>
        <begin position="312"/>
        <end position="336"/>
    </location>
</feature>
<feature type="transmembrane region" description="Helical" evidence="11">
    <location>
        <begin position="552"/>
        <end position="573"/>
    </location>
</feature>
<feature type="transmembrane region" description="Helical" evidence="11">
    <location>
        <begin position="239"/>
        <end position="257"/>
    </location>
</feature>
<feature type="transmembrane region" description="Helical" evidence="11">
    <location>
        <begin position="622"/>
        <end position="642"/>
    </location>
</feature>
<evidence type="ECO:0000256" key="2">
    <source>
        <dbReference type="ARBA" id="ARBA00022475"/>
    </source>
</evidence>
<protein>
    <submittedName>
        <fullName evidence="13">Zn-dependent protease with chaperone function</fullName>
    </submittedName>
</protein>
<reference evidence="13" key="1">
    <citation type="submission" date="2023-07" db="EMBL/GenBank/DDBJ databases">
        <title>Comparative genomics of wheat-associated soil bacteria to identify genetic determinants of phenazine resistance.</title>
        <authorList>
            <person name="Mouncey N."/>
        </authorList>
    </citation>
    <scope>NUCLEOTIDE SEQUENCE</scope>
    <source>
        <strain evidence="13">V4I22</strain>
    </source>
</reference>
<comment type="cofactor">
    <cofactor evidence="1">
        <name>Zn(2+)</name>
        <dbReference type="ChEBI" id="CHEBI:29105"/>
    </cofactor>
</comment>
<accession>A0AAW8FMS6</accession>
<feature type="transmembrane region" description="Helical" evidence="11">
    <location>
        <begin position="593"/>
        <end position="615"/>
    </location>
</feature>
<keyword evidence="5" id="KW-0479">Metal-binding</keyword>
<dbReference type="GO" id="GO:0046872">
    <property type="term" value="F:metal ion binding"/>
    <property type="evidence" value="ECO:0007669"/>
    <property type="project" value="UniProtKB-KW"/>
</dbReference>
<dbReference type="CDD" id="cd07329">
    <property type="entry name" value="M56_like"/>
    <property type="match status" value="1"/>
</dbReference>
<dbReference type="EMBL" id="JAUSZV010000005">
    <property type="protein sequence ID" value="MDQ0910848.1"/>
    <property type="molecule type" value="Genomic_DNA"/>
</dbReference>
<evidence type="ECO:0000256" key="6">
    <source>
        <dbReference type="ARBA" id="ARBA00022801"/>
    </source>
</evidence>
<dbReference type="InterPro" id="IPR050083">
    <property type="entry name" value="HtpX_protease"/>
</dbReference>
<keyword evidence="2" id="KW-1003">Cell membrane</keyword>
<name>A0AAW8FMS6_9ACTN</name>
<feature type="transmembrane region" description="Helical" evidence="11">
    <location>
        <begin position="348"/>
        <end position="371"/>
    </location>
</feature>
<feature type="transmembrane region" description="Helical" evidence="11">
    <location>
        <begin position="199"/>
        <end position="219"/>
    </location>
</feature>
<evidence type="ECO:0000256" key="9">
    <source>
        <dbReference type="ARBA" id="ARBA00023049"/>
    </source>
</evidence>
<proteinExistence type="predicted"/>
<dbReference type="PANTHER" id="PTHR43221:SF2">
    <property type="entry name" value="PROTEASE HTPX HOMOLOG"/>
    <property type="match status" value="1"/>
</dbReference>
<feature type="transmembrane region" description="Helical" evidence="11">
    <location>
        <begin position="419"/>
        <end position="446"/>
    </location>
</feature>
<evidence type="ECO:0000256" key="1">
    <source>
        <dbReference type="ARBA" id="ARBA00001947"/>
    </source>
</evidence>
<dbReference type="Proteomes" id="UP001234216">
    <property type="component" value="Unassembled WGS sequence"/>
</dbReference>
<dbReference type="RefSeq" id="WP_306981826.1">
    <property type="nucleotide sequence ID" value="NZ_JAUSZV010000005.1"/>
</dbReference>
<evidence type="ECO:0000256" key="10">
    <source>
        <dbReference type="ARBA" id="ARBA00023136"/>
    </source>
</evidence>
<feature type="transmembrane region" description="Helical" evidence="11">
    <location>
        <begin position="391"/>
        <end position="413"/>
    </location>
</feature>
<keyword evidence="4 11" id="KW-0812">Transmembrane</keyword>
<evidence type="ECO:0000256" key="8">
    <source>
        <dbReference type="ARBA" id="ARBA00022989"/>
    </source>
</evidence>
<evidence type="ECO:0000313" key="13">
    <source>
        <dbReference type="EMBL" id="MDQ0910848.1"/>
    </source>
</evidence>
<feature type="transmembrane region" description="Helical" evidence="11">
    <location>
        <begin position="453"/>
        <end position="471"/>
    </location>
</feature>
<feature type="transmembrane region" description="Helical" evidence="11">
    <location>
        <begin position="676"/>
        <end position="699"/>
    </location>
</feature>
<feature type="domain" description="Peptidase M48" evidence="12">
    <location>
        <begin position="117"/>
        <end position="310"/>
    </location>
</feature>
<keyword evidence="7" id="KW-0862">Zinc</keyword>
<dbReference type="Pfam" id="PF01435">
    <property type="entry name" value="Peptidase_M48"/>
    <property type="match status" value="1"/>
</dbReference>
<keyword evidence="6" id="KW-0378">Hydrolase</keyword>
<organism evidence="13 14">
    <name type="scientific">Streptomyces canus</name>
    <dbReference type="NCBI Taxonomy" id="58343"/>
    <lineage>
        <taxon>Bacteria</taxon>
        <taxon>Bacillati</taxon>
        <taxon>Actinomycetota</taxon>
        <taxon>Actinomycetes</taxon>
        <taxon>Kitasatosporales</taxon>
        <taxon>Streptomycetaceae</taxon>
        <taxon>Streptomyces</taxon>
        <taxon>Streptomyces aurantiacus group</taxon>
    </lineage>
</organism>
<dbReference type="InterPro" id="IPR001915">
    <property type="entry name" value="Peptidase_M48"/>
</dbReference>
<dbReference type="GO" id="GO:0006508">
    <property type="term" value="P:proteolysis"/>
    <property type="evidence" value="ECO:0007669"/>
    <property type="project" value="UniProtKB-KW"/>
</dbReference>
<evidence type="ECO:0000256" key="11">
    <source>
        <dbReference type="SAM" id="Phobius"/>
    </source>
</evidence>
<evidence type="ECO:0000313" key="14">
    <source>
        <dbReference type="Proteomes" id="UP001234216"/>
    </source>
</evidence>
<evidence type="ECO:0000256" key="7">
    <source>
        <dbReference type="ARBA" id="ARBA00022833"/>
    </source>
</evidence>
<keyword evidence="9" id="KW-0482">Metalloprotease</keyword>
<gene>
    <name evidence="13" type="ORF">QFZ22_006833</name>
</gene>
<keyword evidence="3 13" id="KW-0645">Protease</keyword>
<dbReference type="GO" id="GO:0004222">
    <property type="term" value="F:metalloendopeptidase activity"/>
    <property type="evidence" value="ECO:0007669"/>
    <property type="project" value="InterPro"/>
</dbReference>
<comment type="caution">
    <text evidence="13">The sequence shown here is derived from an EMBL/GenBank/DDBJ whole genome shotgun (WGS) entry which is preliminary data.</text>
</comment>
<dbReference type="PANTHER" id="PTHR43221">
    <property type="entry name" value="PROTEASE HTPX"/>
    <property type="match status" value="1"/>
</dbReference>
<keyword evidence="8 11" id="KW-1133">Transmembrane helix</keyword>
<evidence type="ECO:0000259" key="12">
    <source>
        <dbReference type="Pfam" id="PF01435"/>
    </source>
</evidence>
<sequence length="915" mass="97531">MTAKPGAGTTQRFVLLVVLFIAGSLSMLSDLLSSLTDPHNWMSGCALAGGGNPERNTPANVLSQATPAYHACIDHFVGRWKLLWLPMTATAAVIVLALVLYVCIPRWKGRRARVAPLEQPDVIGWLADLAATSELRRTPRFVMDPNALFSANAVVFGRPGRYTVRLDLGLVKLFHQDRSAFEATLLHEFAHIRNRDVDITYLTVALWRVFLIGVLLPFVAVNGWKLVGSDPAPHLARNLVLAAFMVVLMYLTTADVLRTREIHADLDAVAQGADVAYWTRHERQRPVRRRAVSLLLTHPDWEERVAALTRSAVPVAVGALPMVLTGVSVQLLGHLVTFAPGFVNYLPAWLVLTGVWPAAALATAVGGFAVWRDVVRAGPEGPRPSGLSAGLWLGVGQLGGELAASSFLGIQWAPAFPEGFLLLLLVVVPAAVLWWTAGCAALFAGLPRVPRRVAAVVTLAVTGTAFAWWYGWWQSAGTIFSGGLPYSASTALALLNTGYAPADQLVPSTTTHVIAVLTVVVVSLSSHGWSLWLTAGLWILPLAGLARRPSPAGTALGLFFGAAGGVGVVSVTLRAHQWIWRAREPFVPSLSIYTAWFFAVCFCGVVGAALAVAVVSRGNAGATMAAAGSAMAVQLAVLLAVVGTDGCVRPLNTVHSGCEIAADGDWRVLTLFLPQLLAFAGMATLAAALPAAVATRLALRLRGAAVITRPALRFRAAPDRPHPPRGRRLPHLRLVCTAATCGMLVTLCAAAYPETRAADGRSDQAGFDPLITQLQRPPLSNRNLGLQVWAWVSFGGADLMSDYEQALADIDHSVNLDGSVNATAMRRGCTDMLHTVDRAEAYFPIPAAAQQSVWAGVLTSSRKSAQTCLNTLPVTDWTELRPVLTALNPPAPPVVALFHQLVELAKPSGMKLGKG</sequence>
<keyword evidence="10 11" id="KW-0472">Membrane</keyword>
<dbReference type="AlphaFoldDB" id="A0AAW8FMS6"/>
<dbReference type="Gene3D" id="3.30.2010.10">
    <property type="entry name" value="Metalloproteases ('zincins'), catalytic domain"/>
    <property type="match status" value="1"/>
</dbReference>